<organism evidence="1 2">
    <name type="scientific">Candidatus Chisholmbacteria bacterium RIFCSPHIGHO2_01_FULL_49_18</name>
    <dbReference type="NCBI Taxonomy" id="1797590"/>
    <lineage>
        <taxon>Bacteria</taxon>
        <taxon>Candidatus Chisholmiibacteriota</taxon>
    </lineage>
</organism>
<dbReference type="Proteomes" id="UP000179069">
    <property type="component" value="Unassembled WGS sequence"/>
</dbReference>
<evidence type="ECO:0000313" key="1">
    <source>
        <dbReference type="EMBL" id="OGY16549.1"/>
    </source>
</evidence>
<gene>
    <name evidence="1" type="ORF">A2785_03080</name>
</gene>
<accession>A0A1G1VMC7</accession>
<dbReference type="AlphaFoldDB" id="A0A1G1VMC7"/>
<sequence length="147" mass="16855">MDRFFGQPEKPADQEKVATQRAEVIAFFETTPLEILYQNIMNFSDMLAQGVDKEFLKAFLEEIAPSKLGKSLVLLGTLRELDHRSTEDASWALSSWKELSDYMERPLTQTVDLYAGVLAHNEHDSFEHFMSEFDSTRETLGQQSQSE</sequence>
<reference evidence="1 2" key="1">
    <citation type="journal article" date="2016" name="Nat. Commun.">
        <title>Thousands of microbial genomes shed light on interconnected biogeochemical processes in an aquifer system.</title>
        <authorList>
            <person name="Anantharaman K."/>
            <person name="Brown C.T."/>
            <person name="Hug L.A."/>
            <person name="Sharon I."/>
            <person name="Castelle C.J."/>
            <person name="Probst A.J."/>
            <person name="Thomas B.C."/>
            <person name="Singh A."/>
            <person name="Wilkins M.J."/>
            <person name="Karaoz U."/>
            <person name="Brodie E.L."/>
            <person name="Williams K.H."/>
            <person name="Hubbard S.S."/>
            <person name="Banfield J.F."/>
        </authorList>
    </citation>
    <scope>NUCLEOTIDE SEQUENCE [LARGE SCALE GENOMIC DNA]</scope>
</reference>
<protein>
    <submittedName>
        <fullName evidence="1">Uncharacterized protein</fullName>
    </submittedName>
</protein>
<comment type="caution">
    <text evidence="1">The sequence shown here is derived from an EMBL/GenBank/DDBJ whole genome shotgun (WGS) entry which is preliminary data.</text>
</comment>
<dbReference type="EMBL" id="MHCI01000014">
    <property type="protein sequence ID" value="OGY16549.1"/>
    <property type="molecule type" value="Genomic_DNA"/>
</dbReference>
<proteinExistence type="predicted"/>
<name>A0A1G1VMC7_9BACT</name>
<evidence type="ECO:0000313" key="2">
    <source>
        <dbReference type="Proteomes" id="UP000179069"/>
    </source>
</evidence>